<dbReference type="InterPro" id="IPR046728">
    <property type="entry name" value="DUF6620"/>
</dbReference>
<sequence length="189" mass="21386">MSENPLLEPIHGISLEDYSAACAKMGSGLSENEAAKALGVEFPVWQEANLLWQERMKEDATYQIVTLFGQYFGTADQHPKFSNLQTNVSPQSVGNIEKIKTDKDFYQELEVARQVAYDYGLDGANWIVDQYGIPLGDFQIAASLWNEQIHKDIAADYQKYNQTQNAYREKYTQLFSHAQGGNLADDIEF</sequence>
<dbReference type="KEGG" id="psty:BFS30_22560"/>
<organism evidence="1 2">
    <name type="scientific">Pedobacter steynii</name>
    <dbReference type="NCBI Taxonomy" id="430522"/>
    <lineage>
        <taxon>Bacteria</taxon>
        <taxon>Pseudomonadati</taxon>
        <taxon>Bacteroidota</taxon>
        <taxon>Sphingobacteriia</taxon>
        <taxon>Sphingobacteriales</taxon>
        <taxon>Sphingobacteriaceae</taxon>
        <taxon>Pedobacter</taxon>
    </lineage>
</organism>
<evidence type="ECO:0000313" key="2">
    <source>
        <dbReference type="Proteomes" id="UP000094313"/>
    </source>
</evidence>
<gene>
    <name evidence="1" type="ORF">BFS30_22560</name>
</gene>
<dbReference type="AlphaFoldDB" id="A0A1D7QLZ7"/>
<dbReference type="Pfam" id="PF20325">
    <property type="entry name" value="DUF6620"/>
    <property type="match status" value="1"/>
</dbReference>
<dbReference type="EMBL" id="CP017141">
    <property type="protein sequence ID" value="AOM79694.1"/>
    <property type="molecule type" value="Genomic_DNA"/>
</dbReference>
<dbReference type="RefSeq" id="WP_069381356.1">
    <property type="nucleotide sequence ID" value="NZ_CP017141.1"/>
</dbReference>
<protein>
    <submittedName>
        <fullName evidence="1">Uncharacterized protein</fullName>
    </submittedName>
</protein>
<proteinExistence type="predicted"/>
<name>A0A1D7QLZ7_9SPHI</name>
<dbReference type="OrthoDB" id="8662267at2"/>
<reference evidence="1 2" key="1">
    <citation type="submission" date="2016-08" db="EMBL/GenBank/DDBJ databases">
        <authorList>
            <person name="Seilhamer J.J."/>
        </authorList>
    </citation>
    <scope>NUCLEOTIDE SEQUENCE [LARGE SCALE GENOMIC DNA]</scope>
    <source>
        <strain evidence="1 2">DX4</strain>
    </source>
</reference>
<accession>A0A1D7QLZ7</accession>
<dbReference type="Proteomes" id="UP000094313">
    <property type="component" value="Chromosome"/>
</dbReference>
<evidence type="ECO:0000313" key="1">
    <source>
        <dbReference type="EMBL" id="AOM79694.1"/>
    </source>
</evidence>
<keyword evidence="2" id="KW-1185">Reference proteome</keyword>